<gene>
    <name evidence="3" type="ORF">MNOR_LOCUS35927</name>
</gene>
<comment type="caution">
    <text evidence="3">The sequence shown here is derived from an EMBL/GenBank/DDBJ whole genome shotgun (WGS) entry which is preliminary data.</text>
</comment>
<evidence type="ECO:0000313" key="3">
    <source>
        <dbReference type="EMBL" id="CAL4185254.1"/>
    </source>
</evidence>
<feature type="signal peptide" evidence="2">
    <location>
        <begin position="1"/>
        <end position="20"/>
    </location>
</feature>
<accession>A0AAV2SD21</accession>
<sequence length="262" mass="30156">MKFFVALCLILTAELCLTRASEVDELDHVEDQNAVLEPDYFDSELSEVDELDLEDQDWEDDEDYLDSELSEVDELDLEDQDWEDDDEANVDSDSRELRARPSIFPYCVRTRRSGYGGKCLNITQLPWHSCDYILPWEIPEREDLCDYSNEVCCVDCQVQKMNQNCQKVSPGSVALRDCAVCPDPDFLAMKTNILGSGCNCCKVCKPDHRWCTRRNGFCISKNDPVKNYQYCYDYFPWGAKIYPRRCTGSKYCACCIPNPPPA</sequence>
<name>A0AAV2SD21_MEGNR</name>
<feature type="compositionally biased region" description="Acidic residues" evidence="1">
    <location>
        <begin position="76"/>
        <end position="90"/>
    </location>
</feature>
<dbReference type="AlphaFoldDB" id="A0AAV2SD21"/>
<keyword evidence="4" id="KW-1185">Reference proteome</keyword>
<organism evidence="3 4">
    <name type="scientific">Meganyctiphanes norvegica</name>
    <name type="common">Northern krill</name>
    <name type="synonym">Thysanopoda norvegica</name>
    <dbReference type="NCBI Taxonomy" id="48144"/>
    <lineage>
        <taxon>Eukaryota</taxon>
        <taxon>Metazoa</taxon>
        <taxon>Ecdysozoa</taxon>
        <taxon>Arthropoda</taxon>
        <taxon>Crustacea</taxon>
        <taxon>Multicrustacea</taxon>
        <taxon>Malacostraca</taxon>
        <taxon>Eumalacostraca</taxon>
        <taxon>Eucarida</taxon>
        <taxon>Euphausiacea</taxon>
        <taxon>Euphausiidae</taxon>
        <taxon>Meganyctiphanes</taxon>
    </lineage>
</organism>
<keyword evidence="2" id="KW-0732">Signal</keyword>
<evidence type="ECO:0000256" key="1">
    <source>
        <dbReference type="SAM" id="MobiDB-lite"/>
    </source>
</evidence>
<proteinExistence type="predicted"/>
<feature type="region of interest" description="Disordered" evidence="1">
    <location>
        <begin position="76"/>
        <end position="95"/>
    </location>
</feature>
<reference evidence="3 4" key="1">
    <citation type="submission" date="2024-05" db="EMBL/GenBank/DDBJ databases">
        <authorList>
            <person name="Wallberg A."/>
        </authorList>
    </citation>
    <scope>NUCLEOTIDE SEQUENCE [LARGE SCALE GENOMIC DNA]</scope>
</reference>
<feature type="chain" id="PRO_5043371277" evidence="2">
    <location>
        <begin position="21"/>
        <end position="262"/>
    </location>
</feature>
<evidence type="ECO:0000256" key="2">
    <source>
        <dbReference type="SAM" id="SignalP"/>
    </source>
</evidence>
<dbReference type="EMBL" id="CAXKWB010062412">
    <property type="protein sequence ID" value="CAL4185254.1"/>
    <property type="molecule type" value="Genomic_DNA"/>
</dbReference>
<protein>
    <submittedName>
        <fullName evidence="3">Uncharacterized protein</fullName>
    </submittedName>
</protein>
<dbReference type="Proteomes" id="UP001497623">
    <property type="component" value="Unassembled WGS sequence"/>
</dbReference>
<evidence type="ECO:0000313" key="4">
    <source>
        <dbReference type="Proteomes" id="UP001497623"/>
    </source>
</evidence>